<dbReference type="PANTHER" id="PTHR48100">
    <property type="entry name" value="BROAD-SPECIFICITY PHOSPHATASE YOR283W-RELATED"/>
    <property type="match status" value="1"/>
</dbReference>
<dbReference type="Proteomes" id="UP000823990">
    <property type="component" value="Unassembled WGS sequence"/>
</dbReference>
<name>A0A9D1TR00_9FIRM</name>
<evidence type="ECO:0000256" key="1">
    <source>
        <dbReference type="PIRSR" id="PIRSR613078-1"/>
    </source>
</evidence>
<sequence length="183" mass="20240">MVTLLIVRHSKTPWNLAGRIQGRSDIPLAPESEQATREAGKNLPAPDAAYCSPLVRARRTAELLLEGTGITPVPDARLVERDFGALDGKTYDELGLPDHTELFYVLDESVGAEPSEEVFARVRSFLEDVLGKHDGERVLVVSHGVCISYLIYALTHDRWDPSDYTMAYIKNLDVTVRTFGGEA</sequence>
<dbReference type="Pfam" id="PF00300">
    <property type="entry name" value="His_Phos_1"/>
    <property type="match status" value="1"/>
</dbReference>
<proteinExistence type="predicted"/>
<dbReference type="PANTHER" id="PTHR48100:SF1">
    <property type="entry name" value="HISTIDINE PHOSPHATASE FAMILY PROTEIN-RELATED"/>
    <property type="match status" value="1"/>
</dbReference>
<evidence type="ECO:0000313" key="3">
    <source>
        <dbReference type="EMBL" id="HIW02315.1"/>
    </source>
</evidence>
<dbReference type="AlphaFoldDB" id="A0A9D1TR00"/>
<dbReference type="EMBL" id="DXHS01000057">
    <property type="protein sequence ID" value="HIW02315.1"/>
    <property type="molecule type" value="Genomic_DNA"/>
</dbReference>
<reference evidence="3" key="2">
    <citation type="submission" date="2021-04" db="EMBL/GenBank/DDBJ databases">
        <authorList>
            <person name="Gilroy R."/>
        </authorList>
    </citation>
    <scope>NUCLEOTIDE SEQUENCE</scope>
    <source>
        <strain evidence="3">12435</strain>
    </source>
</reference>
<feature type="active site" description="Proton donor/acceptor" evidence="1">
    <location>
        <position position="80"/>
    </location>
</feature>
<evidence type="ECO:0000256" key="2">
    <source>
        <dbReference type="PIRSR" id="PIRSR613078-2"/>
    </source>
</evidence>
<feature type="binding site" evidence="2">
    <location>
        <begin position="8"/>
        <end position="15"/>
    </location>
    <ligand>
        <name>substrate</name>
    </ligand>
</feature>
<comment type="caution">
    <text evidence="3">The sequence shown here is derived from an EMBL/GenBank/DDBJ whole genome shotgun (WGS) entry which is preliminary data.</text>
</comment>
<gene>
    <name evidence="3" type="ORF">H9892_03160</name>
</gene>
<dbReference type="InterPro" id="IPR050275">
    <property type="entry name" value="PGM_Phosphatase"/>
</dbReference>
<dbReference type="GO" id="GO:0005737">
    <property type="term" value="C:cytoplasm"/>
    <property type="evidence" value="ECO:0007669"/>
    <property type="project" value="TreeGrafter"/>
</dbReference>
<feature type="active site" description="Tele-phosphohistidine intermediate" evidence="1">
    <location>
        <position position="9"/>
    </location>
</feature>
<dbReference type="InterPro" id="IPR013078">
    <property type="entry name" value="His_Pase_superF_clade-1"/>
</dbReference>
<feature type="binding site" evidence="2">
    <location>
        <position position="56"/>
    </location>
    <ligand>
        <name>substrate</name>
    </ligand>
</feature>
<dbReference type="GO" id="GO:0016791">
    <property type="term" value="F:phosphatase activity"/>
    <property type="evidence" value="ECO:0007669"/>
    <property type="project" value="TreeGrafter"/>
</dbReference>
<dbReference type="InterPro" id="IPR029033">
    <property type="entry name" value="His_PPase_superfam"/>
</dbReference>
<dbReference type="SMART" id="SM00855">
    <property type="entry name" value="PGAM"/>
    <property type="match status" value="1"/>
</dbReference>
<reference evidence="3" key="1">
    <citation type="journal article" date="2021" name="PeerJ">
        <title>Extensive microbial diversity within the chicken gut microbiome revealed by metagenomics and culture.</title>
        <authorList>
            <person name="Gilroy R."/>
            <person name="Ravi A."/>
            <person name="Getino M."/>
            <person name="Pursley I."/>
            <person name="Horton D.L."/>
            <person name="Alikhan N.F."/>
            <person name="Baker D."/>
            <person name="Gharbi K."/>
            <person name="Hall N."/>
            <person name="Watson M."/>
            <person name="Adriaenssens E.M."/>
            <person name="Foster-Nyarko E."/>
            <person name="Jarju S."/>
            <person name="Secka A."/>
            <person name="Antonio M."/>
            <person name="Oren A."/>
            <person name="Chaudhuri R.R."/>
            <person name="La Ragione R."/>
            <person name="Hildebrand F."/>
            <person name="Pallen M.J."/>
        </authorList>
    </citation>
    <scope>NUCLEOTIDE SEQUENCE</scope>
    <source>
        <strain evidence="3">12435</strain>
    </source>
</reference>
<organism evidence="3 4">
    <name type="scientific">Candidatus Protoclostridium stercorigallinarum</name>
    <dbReference type="NCBI Taxonomy" id="2838741"/>
    <lineage>
        <taxon>Bacteria</taxon>
        <taxon>Bacillati</taxon>
        <taxon>Bacillota</taxon>
        <taxon>Clostridia</taxon>
        <taxon>Candidatus Protoclostridium</taxon>
    </lineage>
</organism>
<dbReference type="CDD" id="cd07067">
    <property type="entry name" value="HP_PGM_like"/>
    <property type="match status" value="1"/>
</dbReference>
<accession>A0A9D1TR00</accession>
<protein>
    <submittedName>
        <fullName evidence="3">Histidine phosphatase family protein</fullName>
    </submittedName>
</protein>
<dbReference type="Gene3D" id="3.40.50.1240">
    <property type="entry name" value="Phosphoglycerate mutase-like"/>
    <property type="match status" value="1"/>
</dbReference>
<evidence type="ECO:0000313" key="4">
    <source>
        <dbReference type="Proteomes" id="UP000823990"/>
    </source>
</evidence>
<dbReference type="SUPFAM" id="SSF53254">
    <property type="entry name" value="Phosphoglycerate mutase-like"/>
    <property type="match status" value="1"/>
</dbReference>